<evidence type="ECO:0000313" key="2">
    <source>
        <dbReference type="Proteomes" id="UP000046947"/>
    </source>
</evidence>
<organism evidence="1 2">
    <name type="scientific">Mycobacterium tuberculosis</name>
    <dbReference type="NCBI Taxonomy" id="1773"/>
    <lineage>
        <taxon>Bacteria</taxon>
        <taxon>Bacillati</taxon>
        <taxon>Actinomycetota</taxon>
        <taxon>Actinomycetes</taxon>
        <taxon>Mycobacteriales</taxon>
        <taxon>Mycobacteriaceae</taxon>
        <taxon>Mycobacterium</taxon>
        <taxon>Mycobacterium tuberculosis complex</taxon>
    </lineage>
</organism>
<sequence length="134" mass="14785">MVQVVQVPCQRNAAVPREFLCAGFRFCHDRQCRQPKTVSLMDRQLDECEQLRRQSQRPPCELDAGDDPGLAQFRVPHPQLPMPAVASCALHAEFEAADTGAVDQLAHLQHDLIVGRAEVQISGEPPDVAQPALP</sequence>
<evidence type="ECO:0000313" key="1">
    <source>
        <dbReference type="EMBL" id="CFE65706.1"/>
    </source>
</evidence>
<dbReference type="EMBL" id="CFOH01000680">
    <property type="protein sequence ID" value="CFE65706.1"/>
    <property type="molecule type" value="Genomic_DNA"/>
</dbReference>
<name>A0A654TR10_MYCTX</name>
<protein>
    <submittedName>
        <fullName evidence="1">Uncharacterized protein</fullName>
    </submittedName>
</protein>
<proteinExistence type="predicted"/>
<reference evidence="1 2" key="1">
    <citation type="submission" date="2015-03" db="EMBL/GenBank/DDBJ databases">
        <authorList>
            <consortium name="Pathogen Informatics"/>
        </authorList>
    </citation>
    <scope>NUCLEOTIDE SEQUENCE [LARGE SCALE GENOMIC DNA]</scope>
    <source>
        <strain evidence="1 2">H09601792</strain>
    </source>
</reference>
<dbReference type="AlphaFoldDB" id="A0A654TR10"/>
<gene>
    <name evidence="1" type="ORF">ERS007688_03281</name>
</gene>
<accession>A0A654TR10</accession>
<dbReference type="Proteomes" id="UP000046947">
    <property type="component" value="Unassembled WGS sequence"/>
</dbReference>